<accession>A0A9W9XK63</accession>
<evidence type="ECO:0000256" key="3">
    <source>
        <dbReference type="ARBA" id="ARBA00023027"/>
    </source>
</evidence>
<evidence type="ECO:0000313" key="5">
    <source>
        <dbReference type="EMBL" id="KAJ5494506.1"/>
    </source>
</evidence>
<comment type="caution">
    <text evidence="5">The sequence shown here is derived from an EMBL/GenBank/DDBJ whole genome shotgun (WGS) entry which is preliminary data.</text>
</comment>
<keyword evidence="2" id="KW-0560">Oxidoreductase</keyword>
<name>A0A9W9XK63_9EURO</name>
<dbReference type="Proteomes" id="UP001149954">
    <property type="component" value="Unassembled WGS sequence"/>
</dbReference>
<dbReference type="PANTHER" id="PTHR43720:SF2">
    <property type="entry name" value="2-AMINOMUCONIC SEMIALDEHYDE DEHYDROGENASE"/>
    <property type="match status" value="1"/>
</dbReference>
<dbReference type="InterPro" id="IPR016163">
    <property type="entry name" value="Ald_DH_C"/>
</dbReference>
<proteinExistence type="inferred from homology"/>
<evidence type="ECO:0000256" key="1">
    <source>
        <dbReference type="ARBA" id="ARBA00009986"/>
    </source>
</evidence>
<dbReference type="Pfam" id="PF00171">
    <property type="entry name" value="Aldedh"/>
    <property type="match status" value="1"/>
</dbReference>
<dbReference type="InterPro" id="IPR015590">
    <property type="entry name" value="Aldehyde_DH_dom"/>
</dbReference>
<dbReference type="InterPro" id="IPR016162">
    <property type="entry name" value="Ald_DH_N"/>
</dbReference>
<gene>
    <name evidence="5" type="ORF">N7463_010593</name>
</gene>
<sequence>MDTISTLWQLDTIGRATDYVTNSENEYLHLQNFIDNKFLDRTHTSEWIDSLDPRSGNVSVKVPLSPPNVVDYAVNVAARAFRAWSKTLPCERSDLLLRIADIVEGNKEMFSVWETIDQGKQLNRARCEVDRAIELFRYFARYILNDGDSAVHLNKAPKQSTLTYERRLPIGVYAIITSSNMPFYLLASKIAPCLAFGCTGVAKPSEHTSMTAFLLAEVLLKAQLPPGVMNIVFGNGPNTGSTLVGLPLVQGVSFTGETETGIQIRKDTAVDIHKRLSLELQGSCPTLVFGDVDLDEAVATTAYAAFENSGQLCLGGSRIYVYRSIYKTFVTKLIQFVIGNYQVARDLGPVVSREHYDKLRSHLVQANEEHVRFEIGEIPKEAPNDGFWVSPTILSYIHPDSLLVQKEIFGPVAAVHSFDTEAEVISLCNNNTNGMGAVILTDDLSRMRRVGEDLDAGLTWGSCWLGRELGAGLSDPKAAGTGRGGGARSRDIFTRLQSVHVPSY</sequence>
<dbReference type="InterPro" id="IPR016161">
    <property type="entry name" value="Ald_DH/histidinol_DH"/>
</dbReference>
<comment type="similarity">
    <text evidence="1">Belongs to the aldehyde dehydrogenase family.</text>
</comment>
<dbReference type="FunFam" id="3.40.605.10:FF:000007">
    <property type="entry name" value="NAD/NADP-dependent betaine aldehyde dehydrogenase"/>
    <property type="match status" value="1"/>
</dbReference>
<dbReference type="SUPFAM" id="SSF53720">
    <property type="entry name" value="ALDH-like"/>
    <property type="match status" value="1"/>
</dbReference>
<evidence type="ECO:0000256" key="2">
    <source>
        <dbReference type="ARBA" id="ARBA00023002"/>
    </source>
</evidence>
<evidence type="ECO:0000313" key="6">
    <source>
        <dbReference type="Proteomes" id="UP001149954"/>
    </source>
</evidence>
<protein>
    <recommendedName>
        <fullName evidence="4">Aldehyde dehydrogenase domain-containing protein</fullName>
    </recommendedName>
</protein>
<dbReference type="GO" id="GO:0016620">
    <property type="term" value="F:oxidoreductase activity, acting on the aldehyde or oxo group of donors, NAD or NADP as acceptor"/>
    <property type="evidence" value="ECO:0007669"/>
    <property type="project" value="InterPro"/>
</dbReference>
<reference evidence="5" key="1">
    <citation type="submission" date="2022-12" db="EMBL/GenBank/DDBJ databases">
        <authorList>
            <person name="Petersen C."/>
        </authorList>
    </citation>
    <scope>NUCLEOTIDE SEQUENCE</scope>
    <source>
        <strain evidence="5">IBT 29495</strain>
    </source>
</reference>
<feature type="domain" description="Aldehyde dehydrogenase" evidence="4">
    <location>
        <begin position="45"/>
        <end position="499"/>
    </location>
</feature>
<dbReference type="OrthoDB" id="310895at2759"/>
<evidence type="ECO:0000259" key="4">
    <source>
        <dbReference type="Pfam" id="PF00171"/>
    </source>
</evidence>
<dbReference type="Gene3D" id="3.40.309.10">
    <property type="entry name" value="Aldehyde Dehydrogenase, Chain A, domain 2"/>
    <property type="match status" value="1"/>
</dbReference>
<reference evidence="5" key="2">
    <citation type="journal article" date="2023" name="IMA Fungus">
        <title>Comparative genomic study of the Penicillium genus elucidates a diverse pangenome and 15 lateral gene transfer events.</title>
        <authorList>
            <person name="Petersen C."/>
            <person name="Sorensen T."/>
            <person name="Nielsen M.R."/>
            <person name="Sondergaard T.E."/>
            <person name="Sorensen J.L."/>
            <person name="Fitzpatrick D.A."/>
            <person name="Frisvad J.C."/>
            <person name="Nielsen K.L."/>
        </authorList>
    </citation>
    <scope>NUCLEOTIDE SEQUENCE</scope>
    <source>
        <strain evidence="5">IBT 29495</strain>
    </source>
</reference>
<dbReference type="EMBL" id="JAPWDS010000006">
    <property type="protein sequence ID" value="KAJ5494506.1"/>
    <property type="molecule type" value="Genomic_DNA"/>
</dbReference>
<organism evidence="5 6">
    <name type="scientific">Penicillium fimorum</name>
    <dbReference type="NCBI Taxonomy" id="1882269"/>
    <lineage>
        <taxon>Eukaryota</taxon>
        <taxon>Fungi</taxon>
        <taxon>Dikarya</taxon>
        <taxon>Ascomycota</taxon>
        <taxon>Pezizomycotina</taxon>
        <taxon>Eurotiomycetes</taxon>
        <taxon>Eurotiomycetidae</taxon>
        <taxon>Eurotiales</taxon>
        <taxon>Aspergillaceae</taxon>
        <taxon>Penicillium</taxon>
    </lineage>
</organism>
<dbReference type="Gene3D" id="3.40.605.10">
    <property type="entry name" value="Aldehyde Dehydrogenase, Chain A, domain 1"/>
    <property type="match status" value="1"/>
</dbReference>
<dbReference type="AlphaFoldDB" id="A0A9W9XK63"/>
<keyword evidence="6" id="KW-1185">Reference proteome</keyword>
<keyword evidence="3" id="KW-0520">NAD</keyword>
<dbReference type="PANTHER" id="PTHR43720">
    <property type="entry name" value="2-AMINOMUCONIC SEMIALDEHYDE DEHYDROGENASE"/>
    <property type="match status" value="1"/>
</dbReference>